<dbReference type="AlphaFoldDB" id="A0A507C4K8"/>
<evidence type="ECO:0000256" key="10">
    <source>
        <dbReference type="RuleBase" id="RU367032"/>
    </source>
</evidence>
<dbReference type="InterPro" id="IPR036388">
    <property type="entry name" value="WH-like_DNA-bd_sf"/>
</dbReference>
<dbReference type="GO" id="GO:0005102">
    <property type="term" value="F:signaling receptor binding"/>
    <property type="evidence" value="ECO:0007669"/>
    <property type="project" value="TreeGrafter"/>
</dbReference>
<reference evidence="13 14" key="1">
    <citation type="journal article" date="2019" name="Sci. Rep.">
        <title>Comparative genomics of chytrid fungi reveal insights into the obligate biotrophic and pathogenic lifestyle of Synchytrium endobioticum.</title>
        <authorList>
            <person name="van de Vossenberg B.T.L.H."/>
            <person name="Warris S."/>
            <person name="Nguyen H.D.T."/>
            <person name="van Gent-Pelzer M.P.E."/>
            <person name="Joly D.L."/>
            <person name="van de Geest H.C."/>
            <person name="Bonants P.J.M."/>
            <person name="Smith D.S."/>
            <person name="Levesque C.A."/>
            <person name="van der Lee T.A.J."/>
        </authorList>
    </citation>
    <scope>NUCLEOTIDE SEQUENCE [LARGE SCALE GENOMIC DNA]</scope>
    <source>
        <strain evidence="13 14">JEL517</strain>
    </source>
</reference>
<dbReference type="Proteomes" id="UP000319731">
    <property type="component" value="Unassembled WGS sequence"/>
</dbReference>
<evidence type="ECO:0000313" key="14">
    <source>
        <dbReference type="Proteomes" id="UP000319731"/>
    </source>
</evidence>
<comment type="similarity">
    <text evidence="1 10">Belongs to the peroxin-14 family.</text>
</comment>
<accession>A0A507C4K8</accession>
<evidence type="ECO:0000256" key="6">
    <source>
        <dbReference type="ARBA" id="ARBA00023140"/>
    </source>
</evidence>
<evidence type="ECO:0000256" key="7">
    <source>
        <dbReference type="ARBA" id="ARBA00029502"/>
    </source>
</evidence>
<evidence type="ECO:0000256" key="11">
    <source>
        <dbReference type="SAM" id="MobiDB-lite"/>
    </source>
</evidence>
<evidence type="ECO:0000256" key="3">
    <source>
        <dbReference type="ARBA" id="ARBA00022927"/>
    </source>
</evidence>
<dbReference type="GO" id="GO:1990429">
    <property type="term" value="C:peroxisomal importomer complex"/>
    <property type="evidence" value="ECO:0007669"/>
    <property type="project" value="TreeGrafter"/>
</dbReference>
<organism evidence="13 14">
    <name type="scientific">Synchytrium microbalum</name>
    <dbReference type="NCBI Taxonomy" id="1806994"/>
    <lineage>
        <taxon>Eukaryota</taxon>
        <taxon>Fungi</taxon>
        <taxon>Fungi incertae sedis</taxon>
        <taxon>Chytridiomycota</taxon>
        <taxon>Chytridiomycota incertae sedis</taxon>
        <taxon>Chytridiomycetes</taxon>
        <taxon>Synchytriales</taxon>
        <taxon>Synchytriaceae</taxon>
        <taxon>Synchytrium</taxon>
    </lineage>
</organism>
<proteinExistence type="inferred from homology"/>
<evidence type="ECO:0000256" key="8">
    <source>
        <dbReference type="ARBA" id="ARBA00029691"/>
    </source>
</evidence>
<feature type="region of interest" description="Disordered" evidence="11">
    <location>
        <begin position="391"/>
        <end position="417"/>
    </location>
</feature>
<dbReference type="GO" id="GO:0016560">
    <property type="term" value="P:protein import into peroxisome matrix, docking"/>
    <property type="evidence" value="ECO:0007669"/>
    <property type="project" value="UniProtKB-UniRule"/>
</dbReference>
<feature type="compositionally biased region" description="Low complexity" evidence="11">
    <location>
        <begin position="63"/>
        <end position="73"/>
    </location>
</feature>
<gene>
    <name evidence="13" type="ORF">SmJEL517_g02988</name>
</gene>
<name>A0A507C4K8_9FUNG</name>
<evidence type="ECO:0000313" key="13">
    <source>
        <dbReference type="EMBL" id="TPX34328.1"/>
    </source>
</evidence>
<dbReference type="PANTHER" id="PTHR23058">
    <property type="entry name" value="PEROXISOMAL MEMBRANE PROTEIN PEX14"/>
    <property type="match status" value="1"/>
</dbReference>
<evidence type="ECO:0000256" key="4">
    <source>
        <dbReference type="ARBA" id="ARBA00023010"/>
    </source>
</evidence>
<dbReference type="STRING" id="1806994.A0A507C4K8"/>
<dbReference type="Gene3D" id="1.10.10.10">
    <property type="entry name" value="Winged helix-like DNA-binding domain superfamily/Winged helix DNA-binding domain"/>
    <property type="match status" value="1"/>
</dbReference>
<protein>
    <recommendedName>
        <fullName evidence="7 10">Peroxisomal membrane protein PEX14</fullName>
    </recommendedName>
    <alternativeName>
        <fullName evidence="8 10">Peroxin-14</fullName>
    </alternativeName>
</protein>
<dbReference type="OrthoDB" id="441517at2759"/>
<dbReference type="GeneID" id="42004213"/>
<dbReference type="Pfam" id="PF04695">
    <property type="entry name" value="Pex14_N"/>
    <property type="match status" value="1"/>
</dbReference>
<evidence type="ECO:0000256" key="1">
    <source>
        <dbReference type="ARBA" id="ARBA00005443"/>
    </source>
</evidence>
<feature type="compositionally biased region" description="Polar residues" evidence="11">
    <location>
        <begin position="125"/>
        <end position="167"/>
    </location>
</feature>
<feature type="domain" description="Peroxisome membrane anchor protein Pex14p N-terminal" evidence="12">
    <location>
        <begin position="178"/>
        <end position="222"/>
    </location>
</feature>
<comment type="subcellular location">
    <subcellularLocation>
        <location evidence="9 10">Peroxisome membrane</location>
    </subcellularLocation>
</comment>
<dbReference type="EMBL" id="QEAO01000014">
    <property type="protein sequence ID" value="TPX34328.1"/>
    <property type="molecule type" value="Genomic_DNA"/>
</dbReference>
<feature type="compositionally biased region" description="Polar residues" evidence="11">
    <location>
        <begin position="36"/>
        <end position="62"/>
    </location>
</feature>
<feature type="region of interest" description="Disordered" evidence="11">
    <location>
        <begin position="1"/>
        <end position="167"/>
    </location>
</feature>
<sequence length="623" mass="66152">MAEIKEENDTVVSKPDPPKDEQPASNSAPEGKGQEAPSTRPSDNSSPAPTHADTTTPNTSDTESAASNASEPASPVPTDDVVKPHKPLPFERLTPERRQAIRDELLKRQREAARAANTTASTTTVNTPSSRPVSAGTNASQIQVTSSPNQSNVASSQVPNASSSVNAGTGVVNETKLREDMVQSAMKFLTSPSVKGSPLSRQMEFLKKKGLTSEEISVAMKRSGVEGSADVSGIPNTTLRVQSAPAPSQSAPVQNSTPIQQSMQPQQHIQQPPVAYPNQPYPMQQQQPYYPPQPYYPGQPPYVPARPPQQTATDTVINMFKGPEGWKNAVLAVLLGGGVFTAVLVAVKNYFSSSLAAFQVTYGKYLDHRQQQVYNYLKRVTGLLEVFSLPPPATPDTTTTTAKSTTPAEDGKEEVATEEAPIPASATAVVTRPTLPSVLKSSIATLDDRIVQLAATAEVYKSKLASQYQPPLADSTVGEESITHSPLKQLKKLAMETNQLVTQETYINTSYSYYSTYGAGTPDASTAQGALVAKINDVKADIRSLKGMLLNRRNFPMPSSAVRPTYTTTPIVNSTVSINTGASAAVAPVANGQVNGTTEYSGYMGMNGINGSSSLPGEEVTGA</sequence>
<keyword evidence="2 10" id="KW-0813">Transport</keyword>
<feature type="compositionally biased region" description="Low complexity" evidence="11">
    <location>
        <begin position="114"/>
        <end position="124"/>
    </location>
</feature>
<keyword evidence="4" id="KW-0811">Translocation</keyword>
<keyword evidence="3 10" id="KW-0653">Protein transport</keyword>
<keyword evidence="5 10" id="KW-0472">Membrane</keyword>
<evidence type="ECO:0000256" key="9">
    <source>
        <dbReference type="ARBA" id="ARBA00046271"/>
    </source>
</evidence>
<evidence type="ECO:0000256" key="2">
    <source>
        <dbReference type="ARBA" id="ARBA00022448"/>
    </source>
</evidence>
<comment type="function">
    <text evidence="10">Component of the PEX13-PEX14 docking complex, a translocon channel that specifically mediates the import of peroxisomal cargo proteins bound to PEX5 receptor. The PEX13-PEX14 docking complex forms a large import pore which can be opened to a diameter of about 9 nm. Mechanistically, PEX5 receptor along with cargo proteins associates with the PEX14 subunit of the PEX13-PEX14 docking complex in the cytosol, leading to the insertion of the receptor into the organelle membrane with the concomitant translocation of the cargo into the peroxisome matrix.</text>
</comment>
<dbReference type="RefSeq" id="XP_031025092.1">
    <property type="nucleotide sequence ID" value="XM_031168916.1"/>
</dbReference>
<feature type="compositionally biased region" description="Low complexity" evidence="11">
    <location>
        <begin position="258"/>
        <end position="277"/>
    </location>
</feature>
<evidence type="ECO:0000259" key="12">
    <source>
        <dbReference type="Pfam" id="PF04695"/>
    </source>
</evidence>
<feature type="compositionally biased region" description="Low complexity" evidence="11">
    <location>
        <begin position="395"/>
        <end position="408"/>
    </location>
</feature>
<feature type="compositionally biased region" description="Basic and acidic residues" evidence="11">
    <location>
        <begin position="93"/>
        <end position="113"/>
    </location>
</feature>
<dbReference type="GO" id="GO:0005778">
    <property type="term" value="C:peroxisomal membrane"/>
    <property type="evidence" value="ECO:0007669"/>
    <property type="project" value="UniProtKB-SubCell"/>
</dbReference>
<dbReference type="PANTHER" id="PTHR23058:SF0">
    <property type="entry name" value="PEROXISOMAL MEMBRANE PROTEIN PEX14"/>
    <property type="match status" value="1"/>
</dbReference>
<evidence type="ECO:0000256" key="5">
    <source>
        <dbReference type="ARBA" id="ARBA00023136"/>
    </source>
</evidence>
<dbReference type="InterPro" id="IPR006785">
    <property type="entry name" value="Pex14_N"/>
</dbReference>
<dbReference type="InterPro" id="IPR025655">
    <property type="entry name" value="PEX14"/>
</dbReference>
<keyword evidence="6 10" id="KW-0576">Peroxisome</keyword>
<keyword evidence="14" id="KW-1185">Reference proteome</keyword>
<feature type="region of interest" description="Disordered" evidence="11">
    <location>
        <begin position="242"/>
        <end position="277"/>
    </location>
</feature>
<feature type="compositionally biased region" description="Polar residues" evidence="11">
    <location>
        <begin position="242"/>
        <end position="257"/>
    </location>
</feature>
<comment type="caution">
    <text evidence="13">The sequence shown here is derived from an EMBL/GenBank/DDBJ whole genome shotgun (WGS) entry which is preliminary data.</text>
</comment>